<dbReference type="Proteomes" id="UP000249390">
    <property type="component" value="Unassembled WGS sequence"/>
</dbReference>
<keyword evidence="3" id="KW-0722">Serine protease inhibitor</keyword>
<gene>
    <name evidence="4" type="ORF">DM860_004024</name>
</gene>
<comment type="caution">
    <text evidence="4">The sequence shown here is derived from an EMBL/GenBank/DDBJ whole genome shotgun (WGS) entry which is preliminary data.</text>
</comment>
<sequence>MLVRFYDCAILDRTIRSCGGLAATRRTHDGGAAGAPVRIPLPVTQEPLCEMILCVCVCVGKHMWPELLGKDSETAIATIKKENRKVRQWEVVKEGSTVSEAFVTHRVRIWVDDSGIVVRVPTVG</sequence>
<dbReference type="InterPro" id="IPR000864">
    <property type="entry name" value="Prot_inh_pot1"/>
</dbReference>
<evidence type="ECO:0000313" key="5">
    <source>
        <dbReference type="Proteomes" id="UP000249390"/>
    </source>
</evidence>
<dbReference type="InterPro" id="IPR036354">
    <property type="entry name" value="Prot_inh_pot1_sf"/>
</dbReference>
<dbReference type="PANTHER" id="PTHR33091">
    <property type="entry name" value="PROTEIN, PUTATIVE, EXPRESSED-RELATED"/>
    <property type="match status" value="1"/>
</dbReference>
<evidence type="ECO:0000256" key="3">
    <source>
        <dbReference type="ARBA" id="ARBA00022900"/>
    </source>
</evidence>
<evidence type="ECO:0000256" key="2">
    <source>
        <dbReference type="ARBA" id="ARBA00022690"/>
    </source>
</evidence>
<dbReference type="PANTHER" id="PTHR33091:SF94">
    <property type="entry name" value="PROTEASE INHIBITOR PROTEIN"/>
    <property type="match status" value="1"/>
</dbReference>
<accession>A0A328CV40</accession>
<name>A0A328CV40_9ASTE</name>
<organism evidence="4 5">
    <name type="scientific">Cuscuta australis</name>
    <dbReference type="NCBI Taxonomy" id="267555"/>
    <lineage>
        <taxon>Eukaryota</taxon>
        <taxon>Viridiplantae</taxon>
        <taxon>Streptophyta</taxon>
        <taxon>Embryophyta</taxon>
        <taxon>Tracheophyta</taxon>
        <taxon>Spermatophyta</taxon>
        <taxon>Magnoliopsida</taxon>
        <taxon>eudicotyledons</taxon>
        <taxon>Gunneridae</taxon>
        <taxon>Pentapetalae</taxon>
        <taxon>asterids</taxon>
        <taxon>lamiids</taxon>
        <taxon>Solanales</taxon>
        <taxon>Convolvulaceae</taxon>
        <taxon>Cuscuteae</taxon>
        <taxon>Cuscuta</taxon>
        <taxon>Cuscuta subgen. Grammica</taxon>
        <taxon>Cuscuta sect. Cleistogrammica</taxon>
    </lineage>
</organism>
<proteinExistence type="inferred from homology"/>
<comment type="similarity">
    <text evidence="1">Belongs to the protease inhibitor I13 (potato type I serine protease inhibitor) family.</text>
</comment>
<dbReference type="AlphaFoldDB" id="A0A328CV40"/>
<evidence type="ECO:0000313" key="4">
    <source>
        <dbReference type="EMBL" id="RAL37102.1"/>
    </source>
</evidence>
<dbReference type="Pfam" id="PF00280">
    <property type="entry name" value="potato_inhibit"/>
    <property type="match status" value="1"/>
</dbReference>
<keyword evidence="5" id="KW-1185">Reference proteome</keyword>
<dbReference type="Gene3D" id="3.30.10.10">
    <property type="entry name" value="Trypsin Inhibitor V, subunit A"/>
    <property type="match status" value="1"/>
</dbReference>
<dbReference type="GO" id="GO:0009611">
    <property type="term" value="P:response to wounding"/>
    <property type="evidence" value="ECO:0007669"/>
    <property type="project" value="InterPro"/>
</dbReference>
<dbReference type="SUPFAM" id="SSF54654">
    <property type="entry name" value="CI-2 family of serine protease inhibitors"/>
    <property type="match status" value="1"/>
</dbReference>
<dbReference type="EMBL" id="NQVE01000217">
    <property type="protein sequence ID" value="RAL37102.1"/>
    <property type="molecule type" value="Genomic_DNA"/>
</dbReference>
<dbReference type="PROSITE" id="PS00285">
    <property type="entry name" value="POTATO_INHIBITOR"/>
    <property type="match status" value="1"/>
</dbReference>
<keyword evidence="2" id="KW-0646">Protease inhibitor</keyword>
<evidence type="ECO:0000256" key="1">
    <source>
        <dbReference type="ARBA" id="ARBA00008210"/>
    </source>
</evidence>
<protein>
    <submittedName>
        <fullName evidence="4">Uncharacterized protein</fullName>
    </submittedName>
</protein>
<dbReference type="GO" id="GO:0004867">
    <property type="term" value="F:serine-type endopeptidase inhibitor activity"/>
    <property type="evidence" value="ECO:0007669"/>
    <property type="project" value="UniProtKB-KW"/>
</dbReference>
<reference evidence="4 5" key="1">
    <citation type="submission" date="2018-06" db="EMBL/GenBank/DDBJ databases">
        <title>The Genome of Cuscuta australis (Dodder) Provides Insight into the Evolution of Plant Parasitism.</title>
        <authorList>
            <person name="Liu H."/>
        </authorList>
    </citation>
    <scope>NUCLEOTIDE SEQUENCE [LARGE SCALE GENOMIC DNA]</scope>
    <source>
        <strain evidence="5">cv. Yunnan</strain>
        <tissue evidence="4">Vines</tissue>
    </source>
</reference>